<evidence type="ECO:0000259" key="4">
    <source>
        <dbReference type="PROSITE" id="PS50800"/>
    </source>
</evidence>
<comment type="similarity">
    <text evidence="2">Belongs to the SAP domain-containing ribonucleoprotein family.</text>
</comment>
<evidence type="ECO:0000313" key="6">
    <source>
        <dbReference type="Proteomes" id="UP001211065"/>
    </source>
</evidence>
<dbReference type="GO" id="GO:0016973">
    <property type="term" value="P:poly(A)+ mRNA export from nucleus"/>
    <property type="evidence" value="ECO:0007669"/>
    <property type="project" value="TreeGrafter"/>
</dbReference>
<reference evidence="5" key="1">
    <citation type="submission" date="2020-05" db="EMBL/GenBank/DDBJ databases">
        <title>Phylogenomic resolution of chytrid fungi.</title>
        <authorList>
            <person name="Stajich J.E."/>
            <person name="Amses K."/>
            <person name="Simmons R."/>
            <person name="Seto K."/>
            <person name="Myers J."/>
            <person name="Bonds A."/>
            <person name="Quandt C.A."/>
            <person name="Barry K."/>
            <person name="Liu P."/>
            <person name="Grigoriev I."/>
            <person name="Longcore J.E."/>
            <person name="James T.Y."/>
        </authorList>
    </citation>
    <scope>NUCLEOTIDE SEQUENCE</scope>
    <source>
        <strain evidence="5">JEL0476</strain>
    </source>
</reference>
<dbReference type="PROSITE" id="PS50800">
    <property type="entry name" value="SAP"/>
    <property type="match status" value="1"/>
</dbReference>
<dbReference type="GO" id="GO:0005634">
    <property type="term" value="C:nucleus"/>
    <property type="evidence" value="ECO:0007669"/>
    <property type="project" value="TreeGrafter"/>
</dbReference>
<gene>
    <name evidence="5" type="ORF">HK099_008332</name>
</gene>
<dbReference type="AlphaFoldDB" id="A0AAD5U4W9"/>
<feature type="compositionally biased region" description="Polar residues" evidence="3">
    <location>
        <begin position="110"/>
        <end position="120"/>
    </location>
</feature>
<dbReference type="InterPro" id="IPR003034">
    <property type="entry name" value="SAP_dom"/>
</dbReference>
<dbReference type="Proteomes" id="UP001211065">
    <property type="component" value="Unassembled WGS sequence"/>
</dbReference>
<sequence length="217" mass="24113">MKVSDLKIELEKLNLLTSGKKDDLIKRLQDHFANQTHENSTLMKDAPSAKSVELTSANITTPNTATHSEGININQQSLKNTSSPTVTSSLTRTAALTEEERRKLREQKFGTVSSSTNKANKMQDKLHEREKRFGTSNVNTTARNSQNFSKLGTEAAGLAYSKEDLEKMKAREEKFRTGGGLVSAESIGNNVLGNSEEEKKRRREERFGIVKNGDVKV</sequence>
<feature type="compositionally biased region" description="Basic and acidic residues" evidence="3">
    <location>
        <begin position="98"/>
        <end position="108"/>
    </location>
</feature>
<dbReference type="InterPro" id="IPR052240">
    <property type="entry name" value="SAP_domain_ribonucleoprotein"/>
</dbReference>
<feature type="region of interest" description="Disordered" evidence="3">
    <location>
        <begin position="61"/>
        <end position="125"/>
    </location>
</feature>
<evidence type="ECO:0000256" key="2">
    <source>
        <dbReference type="ARBA" id="ARBA00046328"/>
    </source>
</evidence>
<dbReference type="EMBL" id="JADGJW010000090">
    <property type="protein sequence ID" value="KAJ3224533.1"/>
    <property type="molecule type" value="Genomic_DNA"/>
</dbReference>
<keyword evidence="6" id="KW-1185">Reference proteome</keyword>
<dbReference type="SUPFAM" id="SSF68906">
    <property type="entry name" value="SAP domain"/>
    <property type="match status" value="1"/>
</dbReference>
<dbReference type="PANTHER" id="PTHR46551:SF1">
    <property type="entry name" value="SAP DOMAIN-CONTAINING RIBONUCLEOPROTEIN"/>
    <property type="match status" value="1"/>
</dbReference>
<evidence type="ECO:0000256" key="3">
    <source>
        <dbReference type="SAM" id="MobiDB-lite"/>
    </source>
</evidence>
<organism evidence="5 6">
    <name type="scientific">Clydaea vesicula</name>
    <dbReference type="NCBI Taxonomy" id="447962"/>
    <lineage>
        <taxon>Eukaryota</taxon>
        <taxon>Fungi</taxon>
        <taxon>Fungi incertae sedis</taxon>
        <taxon>Chytridiomycota</taxon>
        <taxon>Chytridiomycota incertae sedis</taxon>
        <taxon>Chytridiomycetes</taxon>
        <taxon>Lobulomycetales</taxon>
        <taxon>Lobulomycetaceae</taxon>
        <taxon>Clydaea</taxon>
    </lineage>
</organism>
<protein>
    <recommendedName>
        <fullName evidence="4">SAP domain-containing protein</fullName>
    </recommendedName>
</protein>
<dbReference type="InterPro" id="IPR036361">
    <property type="entry name" value="SAP_dom_sf"/>
</dbReference>
<feature type="region of interest" description="Disordered" evidence="3">
    <location>
        <begin position="193"/>
        <end position="217"/>
    </location>
</feature>
<evidence type="ECO:0000313" key="5">
    <source>
        <dbReference type="EMBL" id="KAJ3224533.1"/>
    </source>
</evidence>
<dbReference type="SMART" id="SM00513">
    <property type="entry name" value="SAP"/>
    <property type="match status" value="1"/>
</dbReference>
<dbReference type="Gene3D" id="1.10.720.30">
    <property type="entry name" value="SAP domain"/>
    <property type="match status" value="1"/>
</dbReference>
<feature type="compositionally biased region" description="Polar residues" evidence="3">
    <location>
        <begin position="61"/>
        <end position="94"/>
    </location>
</feature>
<comment type="caution">
    <text evidence="5">The sequence shown here is derived from an EMBL/GenBank/DDBJ whole genome shotgun (WGS) entry which is preliminary data.</text>
</comment>
<keyword evidence="1" id="KW-0597">Phosphoprotein</keyword>
<accession>A0AAD5U4W9</accession>
<feature type="domain" description="SAP" evidence="4">
    <location>
        <begin position="1"/>
        <end position="32"/>
    </location>
</feature>
<proteinExistence type="inferred from homology"/>
<dbReference type="Pfam" id="PF02037">
    <property type="entry name" value="SAP"/>
    <property type="match status" value="1"/>
</dbReference>
<name>A0AAD5U4W9_9FUNG</name>
<dbReference type="PANTHER" id="PTHR46551">
    <property type="entry name" value="SAP DOMAIN-CONTAINING RIBONUCLEOPROTEIN"/>
    <property type="match status" value="1"/>
</dbReference>
<feature type="compositionally biased region" description="Basic and acidic residues" evidence="3">
    <location>
        <begin position="196"/>
        <end position="217"/>
    </location>
</feature>
<evidence type="ECO:0000256" key="1">
    <source>
        <dbReference type="ARBA" id="ARBA00022553"/>
    </source>
</evidence>